<gene>
    <name evidence="1" type="primary">NDAI0B03980</name>
    <name evidence="1" type="ordered locus">NDAI_0B03980</name>
</gene>
<sequence length="165" mass="18890">MLLLNIYTGQAKVHPIQISPKDDAFNWYKFPIYALSEVASNKNQISFIFETTMSAKIITLKKIPSIKSSFKVGDFDSFENTKTGPEEHAFKCPIYVGTFENLMNRSFCDLIRKWDETMVQLSLCYLAINGFDKINQDLFESVNIGSLKWFFKILVFTKVDGVSAN</sequence>
<organism evidence="1 2">
    <name type="scientific">Naumovozyma dairenensis (strain ATCC 10597 / BCRC 20456 / CBS 421 / NBRC 0211 / NRRL Y-12639)</name>
    <name type="common">Saccharomyces dairenensis</name>
    <dbReference type="NCBI Taxonomy" id="1071378"/>
    <lineage>
        <taxon>Eukaryota</taxon>
        <taxon>Fungi</taxon>
        <taxon>Dikarya</taxon>
        <taxon>Ascomycota</taxon>
        <taxon>Saccharomycotina</taxon>
        <taxon>Saccharomycetes</taxon>
        <taxon>Saccharomycetales</taxon>
        <taxon>Saccharomycetaceae</taxon>
        <taxon>Naumovozyma</taxon>
    </lineage>
</organism>
<dbReference type="AlphaFoldDB" id="G0W6M1"/>
<evidence type="ECO:0000313" key="2">
    <source>
        <dbReference type="Proteomes" id="UP000000689"/>
    </source>
</evidence>
<dbReference type="HOGENOM" id="CLU_1611227_0_0_1"/>
<dbReference type="GeneID" id="11497937"/>
<reference evidence="1 2" key="1">
    <citation type="journal article" date="2011" name="Proc. Natl. Acad. Sci. U.S.A.">
        <title>Evolutionary erosion of yeast sex chromosomes by mating-type switching accidents.</title>
        <authorList>
            <person name="Gordon J.L."/>
            <person name="Armisen D."/>
            <person name="Proux-Wera E."/>
            <person name="Oheigeartaigh S.S."/>
            <person name="Byrne K.P."/>
            <person name="Wolfe K.H."/>
        </authorList>
    </citation>
    <scope>NUCLEOTIDE SEQUENCE [LARGE SCALE GENOMIC DNA]</scope>
    <source>
        <strain evidence="2">ATCC 10597 / BCRC 20456 / CBS 421 / NBRC 0211 / NRRL Y-12639</strain>
    </source>
</reference>
<dbReference type="EMBL" id="HE580268">
    <property type="protein sequence ID" value="CCD23432.1"/>
    <property type="molecule type" value="Genomic_DNA"/>
</dbReference>
<protein>
    <submittedName>
        <fullName evidence="1">Uncharacterized protein</fullName>
    </submittedName>
</protein>
<proteinExistence type="predicted"/>
<keyword evidence="2" id="KW-1185">Reference proteome</keyword>
<evidence type="ECO:0000313" key="1">
    <source>
        <dbReference type="EMBL" id="CCD23432.1"/>
    </source>
</evidence>
<dbReference type="RefSeq" id="XP_003668675.1">
    <property type="nucleotide sequence ID" value="XM_003668627.1"/>
</dbReference>
<dbReference type="Proteomes" id="UP000000689">
    <property type="component" value="Chromosome 2"/>
</dbReference>
<name>G0W6M1_NAUDC</name>
<dbReference type="KEGG" id="ndi:NDAI_0B03980"/>
<accession>G0W6M1</accession>